<dbReference type="KEGG" id="glt:GlitD10_1281"/>
<organism evidence="1 2">
    <name type="scientific">Gloeomargarita lithophora Alchichica-D10</name>
    <dbReference type="NCBI Taxonomy" id="1188229"/>
    <lineage>
        <taxon>Bacteria</taxon>
        <taxon>Bacillati</taxon>
        <taxon>Cyanobacteriota</taxon>
        <taxon>Cyanophyceae</taxon>
        <taxon>Gloeomargaritales</taxon>
        <taxon>Gloeomargaritaceae</taxon>
        <taxon>Gloeomargarita</taxon>
    </lineage>
</organism>
<dbReference type="AlphaFoldDB" id="A0A1J0ACE9"/>
<gene>
    <name evidence="1" type="primary">higA-2</name>
    <name evidence="1" type="ORF">GlitD10_1281</name>
</gene>
<name>A0A1J0ACE9_9CYAN</name>
<evidence type="ECO:0000313" key="1">
    <source>
        <dbReference type="EMBL" id="APB33601.1"/>
    </source>
</evidence>
<reference evidence="1 2" key="1">
    <citation type="submission" date="2016-10" db="EMBL/GenBank/DDBJ databases">
        <title>Description of Gloeomargarita lithophora gen. nov., sp. nov., a thylakoid-bearing basal-branching cyanobacterium with intracellular carbonates, and proposal for Gloeomargaritales ord. nov.</title>
        <authorList>
            <person name="Moreira D."/>
            <person name="Tavera R."/>
            <person name="Benzerara K."/>
            <person name="Skouri-Panet F."/>
            <person name="Couradeau E."/>
            <person name="Gerard E."/>
            <person name="Loussert C."/>
            <person name="Novelo E."/>
            <person name="Zivanovic Y."/>
            <person name="Lopez-Garcia P."/>
        </authorList>
    </citation>
    <scope>NUCLEOTIDE SEQUENCE [LARGE SCALE GENOMIC DNA]</scope>
    <source>
        <strain evidence="1 2">D10</strain>
    </source>
</reference>
<dbReference type="EMBL" id="CP017675">
    <property type="protein sequence ID" value="APB33601.1"/>
    <property type="molecule type" value="Genomic_DNA"/>
</dbReference>
<dbReference type="InterPro" id="IPR007711">
    <property type="entry name" value="HigB-1"/>
</dbReference>
<dbReference type="InterPro" id="IPR035093">
    <property type="entry name" value="RelE/ParE_toxin_dom_sf"/>
</dbReference>
<dbReference type="PANTHER" id="PTHR40266">
    <property type="entry name" value="TOXIN HIGB-1"/>
    <property type="match status" value="1"/>
</dbReference>
<accession>A0A1J0ACE9</accession>
<dbReference type="PANTHER" id="PTHR40266:SF2">
    <property type="entry name" value="TOXIN HIGB-1"/>
    <property type="match status" value="1"/>
</dbReference>
<dbReference type="Gene3D" id="3.30.2310.20">
    <property type="entry name" value="RelE-like"/>
    <property type="match status" value="1"/>
</dbReference>
<dbReference type="OrthoDB" id="9801102at2"/>
<dbReference type="RefSeq" id="WP_071454164.1">
    <property type="nucleotide sequence ID" value="NZ_CP017675.1"/>
</dbReference>
<proteinExistence type="predicted"/>
<sequence>MIVSFKHQGLEQFFESGTTRGIQANHAKRIRLILARLSAATSPQDMNLPGLVLHELAGQRQGTWAVRVSGNWRITFTFDGVDACDVNLEDYH</sequence>
<evidence type="ECO:0000313" key="2">
    <source>
        <dbReference type="Proteomes" id="UP000180235"/>
    </source>
</evidence>
<dbReference type="Pfam" id="PF05015">
    <property type="entry name" value="HigB-like_toxin"/>
    <property type="match status" value="1"/>
</dbReference>
<protein>
    <submittedName>
        <fullName evidence="1">Plasmid maintenance system killer</fullName>
    </submittedName>
</protein>
<dbReference type="SUPFAM" id="SSF143011">
    <property type="entry name" value="RelE-like"/>
    <property type="match status" value="1"/>
</dbReference>
<dbReference type="Proteomes" id="UP000180235">
    <property type="component" value="Chromosome"/>
</dbReference>
<dbReference type="STRING" id="1188229.GlitD10_1281"/>
<keyword evidence="2" id="KW-1185">Reference proteome</keyword>